<proteinExistence type="predicted"/>
<name>A0AA38LHH4_TAXCH</name>
<dbReference type="EMBL" id="JAHRHJ020000003">
    <property type="protein sequence ID" value="KAH9321037.1"/>
    <property type="molecule type" value="Genomic_DNA"/>
</dbReference>
<dbReference type="AlphaFoldDB" id="A0AA38LHH4"/>
<accession>A0AA38LHH4</accession>
<feature type="non-terminal residue" evidence="1">
    <location>
        <position position="1"/>
    </location>
</feature>
<comment type="caution">
    <text evidence="1">The sequence shown here is derived from an EMBL/GenBank/DDBJ whole genome shotgun (WGS) entry which is preliminary data.</text>
</comment>
<evidence type="ECO:0000313" key="1">
    <source>
        <dbReference type="EMBL" id="KAH9321037.1"/>
    </source>
</evidence>
<protein>
    <submittedName>
        <fullName evidence="1">Uncharacterized protein</fullName>
    </submittedName>
</protein>
<reference evidence="1 2" key="1">
    <citation type="journal article" date="2021" name="Nat. Plants">
        <title>The Taxus genome provides insights into paclitaxel biosynthesis.</title>
        <authorList>
            <person name="Xiong X."/>
            <person name="Gou J."/>
            <person name="Liao Q."/>
            <person name="Li Y."/>
            <person name="Zhou Q."/>
            <person name="Bi G."/>
            <person name="Li C."/>
            <person name="Du R."/>
            <person name="Wang X."/>
            <person name="Sun T."/>
            <person name="Guo L."/>
            <person name="Liang H."/>
            <person name="Lu P."/>
            <person name="Wu Y."/>
            <person name="Zhang Z."/>
            <person name="Ro D.K."/>
            <person name="Shang Y."/>
            <person name="Huang S."/>
            <person name="Yan J."/>
        </authorList>
    </citation>
    <scope>NUCLEOTIDE SEQUENCE [LARGE SCALE GENOMIC DNA]</scope>
    <source>
        <strain evidence="1">Ta-2019</strain>
    </source>
</reference>
<organism evidence="1 2">
    <name type="scientific">Taxus chinensis</name>
    <name type="common">Chinese yew</name>
    <name type="synonym">Taxus wallichiana var. chinensis</name>
    <dbReference type="NCBI Taxonomy" id="29808"/>
    <lineage>
        <taxon>Eukaryota</taxon>
        <taxon>Viridiplantae</taxon>
        <taxon>Streptophyta</taxon>
        <taxon>Embryophyta</taxon>
        <taxon>Tracheophyta</taxon>
        <taxon>Spermatophyta</taxon>
        <taxon>Pinopsida</taxon>
        <taxon>Pinidae</taxon>
        <taxon>Conifers II</taxon>
        <taxon>Cupressales</taxon>
        <taxon>Taxaceae</taxon>
        <taxon>Taxus</taxon>
    </lineage>
</organism>
<evidence type="ECO:0000313" key="2">
    <source>
        <dbReference type="Proteomes" id="UP000824469"/>
    </source>
</evidence>
<sequence>KSPSDLVVDAASENEVIFRFDILEGAKLANPLGTVNLMITFNPEPMRFNSELTQGD</sequence>
<dbReference type="Proteomes" id="UP000824469">
    <property type="component" value="Unassembled WGS sequence"/>
</dbReference>
<keyword evidence="2" id="KW-1185">Reference proteome</keyword>
<feature type="non-terminal residue" evidence="1">
    <location>
        <position position="56"/>
    </location>
</feature>
<gene>
    <name evidence="1" type="ORF">KI387_015676</name>
</gene>